<organism evidence="1 2">
    <name type="scientific">Lactarius akahatsu</name>
    <dbReference type="NCBI Taxonomy" id="416441"/>
    <lineage>
        <taxon>Eukaryota</taxon>
        <taxon>Fungi</taxon>
        <taxon>Dikarya</taxon>
        <taxon>Basidiomycota</taxon>
        <taxon>Agaricomycotina</taxon>
        <taxon>Agaricomycetes</taxon>
        <taxon>Russulales</taxon>
        <taxon>Russulaceae</taxon>
        <taxon>Lactarius</taxon>
    </lineage>
</organism>
<reference evidence="1" key="1">
    <citation type="submission" date="2022-01" db="EMBL/GenBank/DDBJ databases">
        <title>Comparative genomics reveals a dynamic genome evolution in the ectomycorrhizal milk-cap (Lactarius) mushrooms.</title>
        <authorList>
            <consortium name="DOE Joint Genome Institute"/>
            <person name="Lebreton A."/>
            <person name="Tang N."/>
            <person name="Kuo A."/>
            <person name="LaButti K."/>
            <person name="Drula E."/>
            <person name="Barry K."/>
            <person name="Clum A."/>
            <person name="Lipzen A."/>
            <person name="Mousain D."/>
            <person name="Ng V."/>
            <person name="Wang R."/>
            <person name="Wang X."/>
            <person name="Dai Y."/>
            <person name="Henrissat B."/>
            <person name="Grigoriev I.V."/>
            <person name="Guerin-Laguette A."/>
            <person name="Yu F."/>
            <person name="Martin F.M."/>
        </authorList>
    </citation>
    <scope>NUCLEOTIDE SEQUENCE</scope>
    <source>
        <strain evidence="1">QP</strain>
    </source>
</reference>
<dbReference type="AlphaFoldDB" id="A0AAD4QGS4"/>
<evidence type="ECO:0000313" key="1">
    <source>
        <dbReference type="EMBL" id="KAH8998103.1"/>
    </source>
</evidence>
<dbReference type="EMBL" id="JAKELL010000006">
    <property type="protein sequence ID" value="KAH8998103.1"/>
    <property type="molecule type" value="Genomic_DNA"/>
</dbReference>
<comment type="caution">
    <text evidence="1">The sequence shown here is derived from an EMBL/GenBank/DDBJ whole genome shotgun (WGS) entry which is preliminary data.</text>
</comment>
<sequence length="158" mass="17749">MKTRHTWSSISILDTGGVGQQVSRMTQVLCQISCMLSDVIYLYINAVSLLSNLQDDITWVELLRPFTAVDTLHVSPVLIESVEPALKAATEAMGLLRLRIEVTKFLAVRWDCGRVIGELTRKDTIPNIHETTIHVKKRSSSHMCNNTYMRTNLTSDSS</sequence>
<proteinExistence type="predicted"/>
<gene>
    <name evidence="1" type="ORF">EDB92DRAFT_1328751</name>
</gene>
<keyword evidence="2" id="KW-1185">Reference proteome</keyword>
<protein>
    <submittedName>
        <fullName evidence="1">Uncharacterized protein</fullName>
    </submittedName>
</protein>
<accession>A0AAD4QGS4</accession>
<dbReference type="Proteomes" id="UP001201163">
    <property type="component" value="Unassembled WGS sequence"/>
</dbReference>
<evidence type="ECO:0000313" key="2">
    <source>
        <dbReference type="Proteomes" id="UP001201163"/>
    </source>
</evidence>
<name>A0AAD4QGS4_9AGAM</name>